<sequence>MSSRRGHREGQMQDQCVVEMHTEYRVILLFAFAWIDKSLLYFTTKHLLSHRKTANTLKSDLDNMKQYNMSYKEELRRKLLMSDLHKSDCAITASRTAKVHSNTIIRSHKKKLGTREFDTTE</sequence>
<dbReference type="Proteomes" id="UP001472677">
    <property type="component" value="Unassembled WGS sequence"/>
</dbReference>
<organism evidence="1 2">
    <name type="scientific">Hibiscus sabdariffa</name>
    <name type="common">roselle</name>
    <dbReference type="NCBI Taxonomy" id="183260"/>
    <lineage>
        <taxon>Eukaryota</taxon>
        <taxon>Viridiplantae</taxon>
        <taxon>Streptophyta</taxon>
        <taxon>Embryophyta</taxon>
        <taxon>Tracheophyta</taxon>
        <taxon>Spermatophyta</taxon>
        <taxon>Magnoliopsida</taxon>
        <taxon>eudicotyledons</taxon>
        <taxon>Gunneridae</taxon>
        <taxon>Pentapetalae</taxon>
        <taxon>rosids</taxon>
        <taxon>malvids</taxon>
        <taxon>Malvales</taxon>
        <taxon>Malvaceae</taxon>
        <taxon>Malvoideae</taxon>
        <taxon>Hibiscus</taxon>
    </lineage>
</organism>
<accession>A0ABR2DT85</accession>
<keyword evidence="2" id="KW-1185">Reference proteome</keyword>
<comment type="caution">
    <text evidence="1">The sequence shown here is derived from an EMBL/GenBank/DDBJ whole genome shotgun (WGS) entry which is preliminary data.</text>
</comment>
<proteinExistence type="predicted"/>
<name>A0ABR2DT85_9ROSI</name>
<gene>
    <name evidence="1" type="ORF">V6N12_026808</name>
</gene>
<evidence type="ECO:0000313" key="2">
    <source>
        <dbReference type="Proteomes" id="UP001472677"/>
    </source>
</evidence>
<reference evidence="1 2" key="1">
    <citation type="journal article" date="2024" name="G3 (Bethesda)">
        <title>Genome assembly of Hibiscus sabdariffa L. provides insights into metabolisms of medicinal natural products.</title>
        <authorList>
            <person name="Kim T."/>
        </authorList>
    </citation>
    <scope>NUCLEOTIDE SEQUENCE [LARGE SCALE GENOMIC DNA]</scope>
    <source>
        <strain evidence="1">TK-2024</strain>
        <tissue evidence="1">Old leaves</tissue>
    </source>
</reference>
<protein>
    <submittedName>
        <fullName evidence="1">Uncharacterized protein</fullName>
    </submittedName>
</protein>
<dbReference type="EMBL" id="JBBPBM010000023">
    <property type="protein sequence ID" value="KAK8546004.1"/>
    <property type="molecule type" value="Genomic_DNA"/>
</dbReference>
<evidence type="ECO:0000313" key="1">
    <source>
        <dbReference type="EMBL" id="KAK8546004.1"/>
    </source>
</evidence>